<evidence type="ECO:0000313" key="2">
    <source>
        <dbReference type="EMBL" id="CAD5121162.1"/>
    </source>
</evidence>
<accession>A0A7I8VZ10</accession>
<proteinExistence type="predicted"/>
<dbReference type="Proteomes" id="UP000549394">
    <property type="component" value="Unassembled WGS sequence"/>
</dbReference>
<organism evidence="2 3">
    <name type="scientific">Dimorphilus gyrociliatus</name>
    <dbReference type="NCBI Taxonomy" id="2664684"/>
    <lineage>
        <taxon>Eukaryota</taxon>
        <taxon>Metazoa</taxon>
        <taxon>Spiralia</taxon>
        <taxon>Lophotrochozoa</taxon>
        <taxon>Annelida</taxon>
        <taxon>Polychaeta</taxon>
        <taxon>Polychaeta incertae sedis</taxon>
        <taxon>Dinophilidae</taxon>
        <taxon>Dimorphilus</taxon>
    </lineage>
</organism>
<keyword evidence="3" id="KW-1185">Reference proteome</keyword>
<sequence length="338" mass="38657">MIAFCIIVTFLFDRLCFNGGSDVFESCTEAFYYQKGKNDEIFQIQPLESGNISSIRCRKENDTFGIAFLDNNSEDLTLLSDSRYAAGKSFVKDIIYEDFNENELNSFLKTTTFCRQGMKIETFETSVYDQSFVFWDGLQIEPTEASIDGVCNCFISKRCIDESNIAAGCYMTGGGQQWFTDEGYFSVKSSRLPIKTLLFGDVDHESEKLKYQVWKLECLYPLYTITIPDLSTKCKENNSQKQPIIYDLMDNKLESCLYSTTNPLVLRIENSSPFSSFQIIGKEIKDCEYSITAYSNNGRVCNEIANCIFHCDDTKMVDIQIFKKIDNDQLVICDVMVI</sequence>
<name>A0A7I8VZ10_9ANNE</name>
<keyword evidence="1" id="KW-0732">Signal</keyword>
<comment type="caution">
    <text evidence="2">The sequence shown here is derived from an EMBL/GenBank/DDBJ whole genome shotgun (WGS) entry which is preliminary data.</text>
</comment>
<dbReference type="AlphaFoldDB" id="A0A7I8VZ10"/>
<feature type="chain" id="PRO_5029704853" evidence="1">
    <location>
        <begin position="21"/>
        <end position="338"/>
    </location>
</feature>
<protein>
    <submittedName>
        <fullName evidence="2">Uncharacterized protein</fullName>
    </submittedName>
</protein>
<feature type="signal peptide" evidence="1">
    <location>
        <begin position="1"/>
        <end position="20"/>
    </location>
</feature>
<evidence type="ECO:0000313" key="3">
    <source>
        <dbReference type="Proteomes" id="UP000549394"/>
    </source>
</evidence>
<evidence type="ECO:0000256" key="1">
    <source>
        <dbReference type="SAM" id="SignalP"/>
    </source>
</evidence>
<dbReference type="EMBL" id="CAJFCJ010000014">
    <property type="protein sequence ID" value="CAD5121162.1"/>
    <property type="molecule type" value="Genomic_DNA"/>
</dbReference>
<reference evidence="2 3" key="1">
    <citation type="submission" date="2020-08" db="EMBL/GenBank/DDBJ databases">
        <authorList>
            <person name="Hejnol A."/>
        </authorList>
    </citation>
    <scope>NUCLEOTIDE SEQUENCE [LARGE SCALE GENOMIC DNA]</scope>
</reference>
<gene>
    <name evidence="2" type="ORF">DGYR_LOCUS9152</name>
</gene>